<dbReference type="Proteomes" id="UP000199455">
    <property type="component" value="Unassembled WGS sequence"/>
</dbReference>
<reference evidence="2" key="1">
    <citation type="submission" date="2016-10" db="EMBL/GenBank/DDBJ databases">
        <authorList>
            <person name="Varghese N."/>
            <person name="Submissions S."/>
        </authorList>
    </citation>
    <scope>NUCLEOTIDE SEQUENCE [LARGE SCALE GENOMIC DNA]</scope>
    <source>
        <strain evidence="2">DSM 18609</strain>
    </source>
</reference>
<name>A0A1G6WQA0_9SPHI</name>
<evidence type="ECO:0000313" key="2">
    <source>
        <dbReference type="Proteomes" id="UP000199455"/>
    </source>
</evidence>
<gene>
    <name evidence="1" type="ORF">SAMN04488024_10774</name>
</gene>
<evidence type="ECO:0000313" key="1">
    <source>
        <dbReference type="EMBL" id="SDD67407.1"/>
    </source>
</evidence>
<dbReference type="RefSeq" id="WP_090770242.1">
    <property type="nucleotide sequence ID" value="NZ_FMZH01000007.1"/>
</dbReference>
<dbReference type="STRING" id="390242.SAMN04488024_10774"/>
<protein>
    <submittedName>
        <fullName evidence="1">Uncharacterized protein</fullName>
    </submittedName>
</protein>
<organism evidence="1 2">
    <name type="scientific">Pedobacter soli</name>
    <dbReference type="NCBI Taxonomy" id="390242"/>
    <lineage>
        <taxon>Bacteria</taxon>
        <taxon>Pseudomonadati</taxon>
        <taxon>Bacteroidota</taxon>
        <taxon>Sphingobacteriia</taxon>
        <taxon>Sphingobacteriales</taxon>
        <taxon>Sphingobacteriaceae</taxon>
        <taxon>Pedobacter</taxon>
    </lineage>
</organism>
<sequence>MKKPTRKKSQFVLNSPKTLLINGKISDQELEAINKEFQAVGITVDRPLNKANIAQEVLEFVFSDFNIVSHIRDGLLGAVEAAVLGKVLKYFIRRGRASAEVSFNKQINYGVKTFTIIITCHYNHIPTIEIQIDHIITPHILNNLPNNSQFFANGQEDGTVKITVTERGTGKTYPLN</sequence>
<accession>A0A1G6WQA0</accession>
<dbReference type="EMBL" id="FMZH01000007">
    <property type="protein sequence ID" value="SDD67407.1"/>
    <property type="molecule type" value="Genomic_DNA"/>
</dbReference>
<keyword evidence="2" id="KW-1185">Reference proteome</keyword>
<proteinExistence type="predicted"/>
<dbReference type="AlphaFoldDB" id="A0A1G6WQA0"/>